<reference evidence="1" key="1">
    <citation type="journal article" date="2023" name="G3 (Bethesda)">
        <title>A reference genome for the long-term kleptoplast-retaining sea slug Elysia crispata morphotype clarki.</title>
        <authorList>
            <person name="Eastman K.E."/>
            <person name="Pendleton A.L."/>
            <person name="Shaikh M.A."/>
            <person name="Suttiyut T."/>
            <person name="Ogas R."/>
            <person name="Tomko P."/>
            <person name="Gavelis G."/>
            <person name="Widhalm J.R."/>
            <person name="Wisecaver J.H."/>
        </authorList>
    </citation>
    <scope>NUCLEOTIDE SEQUENCE</scope>
    <source>
        <strain evidence="1">ECLA1</strain>
    </source>
</reference>
<dbReference type="Proteomes" id="UP001283361">
    <property type="component" value="Unassembled WGS sequence"/>
</dbReference>
<name>A0AAE0Y9Q8_9GAST</name>
<keyword evidence="2" id="KW-1185">Reference proteome</keyword>
<gene>
    <name evidence="1" type="ORF">RRG08_064993</name>
</gene>
<organism evidence="1 2">
    <name type="scientific">Elysia crispata</name>
    <name type="common">lettuce slug</name>
    <dbReference type="NCBI Taxonomy" id="231223"/>
    <lineage>
        <taxon>Eukaryota</taxon>
        <taxon>Metazoa</taxon>
        <taxon>Spiralia</taxon>
        <taxon>Lophotrochozoa</taxon>
        <taxon>Mollusca</taxon>
        <taxon>Gastropoda</taxon>
        <taxon>Heterobranchia</taxon>
        <taxon>Euthyneura</taxon>
        <taxon>Panpulmonata</taxon>
        <taxon>Sacoglossa</taxon>
        <taxon>Placobranchoidea</taxon>
        <taxon>Plakobranchidae</taxon>
        <taxon>Elysia</taxon>
    </lineage>
</organism>
<evidence type="ECO:0000313" key="1">
    <source>
        <dbReference type="EMBL" id="KAK3738093.1"/>
    </source>
</evidence>
<protein>
    <submittedName>
        <fullName evidence="1">Uncharacterized protein</fullName>
    </submittedName>
</protein>
<proteinExistence type="predicted"/>
<accession>A0AAE0Y9Q8</accession>
<sequence>MFYILSSIRSPVIEELRPGEDNSRSALYATSETLTQISLNKLRTITVELSSKTRTAPERAAMTSQTV</sequence>
<evidence type="ECO:0000313" key="2">
    <source>
        <dbReference type="Proteomes" id="UP001283361"/>
    </source>
</evidence>
<comment type="caution">
    <text evidence="1">The sequence shown here is derived from an EMBL/GenBank/DDBJ whole genome shotgun (WGS) entry which is preliminary data.</text>
</comment>
<dbReference type="EMBL" id="JAWDGP010006604">
    <property type="protein sequence ID" value="KAK3738093.1"/>
    <property type="molecule type" value="Genomic_DNA"/>
</dbReference>
<dbReference type="AlphaFoldDB" id="A0AAE0Y9Q8"/>